<dbReference type="Proteomes" id="UP000001628">
    <property type="component" value="Unassembled WGS sequence"/>
</dbReference>
<dbReference type="AlphaFoldDB" id="C1G341"/>
<gene>
    <name evidence="2" type="ORF">PADG_01357</name>
</gene>
<dbReference type="RefSeq" id="XP_010756878.1">
    <property type="nucleotide sequence ID" value="XM_010758576.1"/>
</dbReference>
<evidence type="ECO:0000313" key="3">
    <source>
        <dbReference type="Proteomes" id="UP000001628"/>
    </source>
</evidence>
<dbReference type="EMBL" id="KN275958">
    <property type="protein sequence ID" value="EEH45207.2"/>
    <property type="molecule type" value="Genomic_DNA"/>
</dbReference>
<dbReference type="HOGENOM" id="CLU_2373380_0_0_1"/>
<protein>
    <submittedName>
        <fullName evidence="2">Uncharacterized protein</fullName>
    </submittedName>
</protein>
<sequence>MSVEQPNTEPTELVTSLFPDKPFKNFSIVWTNAQISVRVSQQGTNAFEPKPGRIAYIGISKVRSGQTKADNSIAYDRSESGRNSLDNSEESNDDM</sequence>
<dbReference type="VEuPathDB" id="FungiDB:PADG_01357"/>
<accession>C1G341</accession>
<dbReference type="InParanoid" id="C1G341"/>
<reference evidence="2 3" key="1">
    <citation type="journal article" date="2011" name="PLoS Genet.">
        <title>Comparative genomic analysis of human fungal pathogens causing paracoccidioidomycosis.</title>
        <authorList>
            <person name="Desjardins C.A."/>
            <person name="Champion M.D."/>
            <person name="Holder J.W."/>
            <person name="Muszewska A."/>
            <person name="Goldberg J."/>
            <person name="Bailao A.M."/>
            <person name="Brigido M.M."/>
            <person name="Ferreira M.E."/>
            <person name="Garcia A.M."/>
            <person name="Grynberg M."/>
            <person name="Gujja S."/>
            <person name="Heiman D.I."/>
            <person name="Henn M.R."/>
            <person name="Kodira C.D."/>
            <person name="Leon-Narvaez H."/>
            <person name="Longo L.V."/>
            <person name="Ma L.J."/>
            <person name="Malavazi I."/>
            <person name="Matsuo A.L."/>
            <person name="Morais F.V."/>
            <person name="Pereira M."/>
            <person name="Rodriguez-Brito S."/>
            <person name="Sakthikumar S."/>
            <person name="Salem-Izacc S.M."/>
            <person name="Sykes S.M."/>
            <person name="Teixeira M.M."/>
            <person name="Vallejo M.C."/>
            <person name="Walter M.E."/>
            <person name="Yandava C."/>
            <person name="Young S."/>
            <person name="Zeng Q."/>
            <person name="Zucker J."/>
            <person name="Felipe M.S."/>
            <person name="Goldman G.H."/>
            <person name="Haas B.J."/>
            <person name="McEwen J.G."/>
            <person name="Nino-Vega G."/>
            <person name="Puccia R."/>
            <person name="San-Blas G."/>
            <person name="Soares C.M."/>
            <person name="Birren B.W."/>
            <person name="Cuomo C.A."/>
        </authorList>
    </citation>
    <scope>NUCLEOTIDE SEQUENCE [LARGE SCALE GENOMIC DNA]</scope>
    <source>
        <strain evidence="2 3">Pb18</strain>
    </source>
</reference>
<evidence type="ECO:0000313" key="2">
    <source>
        <dbReference type="EMBL" id="EEH45207.2"/>
    </source>
</evidence>
<evidence type="ECO:0000256" key="1">
    <source>
        <dbReference type="SAM" id="MobiDB-lite"/>
    </source>
</evidence>
<organism evidence="2 3">
    <name type="scientific">Paracoccidioides brasiliensis (strain Pb18)</name>
    <dbReference type="NCBI Taxonomy" id="502780"/>
    <lineage>
        <taxon>Eukaryota</taxon>
        <taxon>Fungi</taxon>
        <taxon>Dikarya</taxon>
        <taxon>Ascomycota</taxon>
        <taxon>Pezizomycotina</taxon>
        <taxon>Eurotiomycetes</taxon>
        <taxon>Eurotiomycetidae</taxon>
        <taxon>Onygenales</taxon>
        <taxon>Ajellomycetaceae</taxon>
        <taxon>Paracoccidioides</taxon>
    </lineage>
</organism>
<feature type="region of interest" description="Disordered" evidence="1">
    <location>
        <begin position="67"/>
        <end position="95"/>
    </location>
</feature>
<keyword evidence="3" id="KW-1185">Reference proteome</keyword>
<dbReference type="GeneID" id="22581034"/>
<dbReference type="KEGG" id="pbn:PADG_01357"/>
<proteinExistence type="predicted"/>
<name>C1G341_PARBD</name>